<proteinExistence type="predicted"/>
<organism evidence="2 3">
    <name type="scientific">Strigomonas culicis</name>
    <dbReference type="NCBI Taxonomy" id="28005"/>
    <lineage>
        <taxon>Eukaryota</taxon>
        <taxon>Discoba</taxon>
        <taxon>Euglenozoa</taxon>
        <taxon>Kinetoplastea</taxon>
        <taxon>Metakinetoplastina</taxon>
        <taxon>Trypanosomatida</taxon>
        <taxon>Trypanosomatidae</taxon>
        <taxon>Strigomonadinae</taxon>
        <taxon>Strigomonas</taxon>
    </lineage>
</organism>
<evidence type="ECO:0000313" key="3">
    <source>
        <dbReference type="Proteomes" id="UP000015354"/>
    </source>
</evidence>
<dbReference type="EMBL" id="ATMH01005768">
    <property type="protein sequence ID" value="EPY27404.1"/>
    <property type="molecule type" value="Genomic_DNA"/>
</dbReference>
<keyword evidence="3" id="KW-1185">Reference proteome</keyword>
<feature type="domain" description="PX" evidence="1">
    <location>
        <begin position="1"/>
        <end position="145"/>
    </location>
</feature>
<dbReference type="AlphaFoldDB" id="S9UF93"/>
<dbReference type="PANTHER" id="PTHR10555:SF170">
    <property type="entry name" value="FI18122P1"/>
    <property type="match status" value="1"/>
</dbReference>
<evidence type="ECO:0000259" key="1">
    <source>
        <dbReference type="PROSITE" id="PS50195"/>
    </source>
</evidence>
<dbReference type="GO" id="GO:0035091">
    <property type="term" value="F:phosphatidylinositol binding"/>
    <property type="evidence" value="ECO:0007669"/>
    <property type="project" value="InterPro"/>
</dbReference>
<comment type="caution">
    <text evidence="2">The sequence shown here is derived from an EMBL/GenBank/DDBJ whole genome shotgun (WGS) entry which is preliminary data.</text>
</comment>
<accession>S9UF93</accession>
<dbReference type="Gene3D" id="3.30.1520.10">
    <property type="entry name" value="Phox-like domain"/>
    <property type="match status" value="1"/>
</dbReference>
<dbReference type="Pfam" id="PF00787">
    <property type="entry name" value="PX"/>
    <property type="match status" value="1"/>
</dbReference>
<dbReference type="SMART" id="SM00312">
    <property type="entry name" value="PX"/>
    <property type="match status" value="1"/>
</dbReference>
<dbReference type="SUPFAM" id="SSF64268">
    <property type="entry name" value="PX domain"/>
    <property type="match status" value="1"/>
</dbReference>
<sequence>MSNGLLFEIGDAIEAQGQSTFSLSHYEYPVTMRSLAGKELRVVFMRRYNDFLTLRNMLSAKYWFCVVPPIPEKETAIDAVDKLKSAAVLMVRRGDEAAEQKRKTEEFLQYRRELLRIFLQKLCHHPLLCDDDLLKRFFVNDDEWERKAKEPIKMPPFLSVSILSSWKGMAKRSEGEPAGITYTKAVARLEQAADRGAGDRGAPLLSLTEIEGIARHVNCLATNFAALRAKTDALAHQHREVADALQQFATSFAAIVEDEEDAALKKAVNPVALHCGSMSTLYEKQYRSELKNVVFKLGYHSLSSLAVGETVERLYVAVQYIQQLSQTQSELDKKISRATAPNKCMELRTQRTQVGTQRLEVENELNAGMEKFKVDFLCYHNFKQEDMLEFLEVFKRIQMKSAEQLKKEWDDVLSSTEELME</sequence>
<dbReference type="Proteomes" id="UP000015354">
    <property type="component" value="Unassembled WGS sequence"/>
</dbReference>
<dbReference type="GO" id="GO:0005768">
    <property type="term" value="C:endosome"/>
    <property type="evidence" value="ECO:0007669"/>
    <property type="project" value="TreeGrafter"/>
</dbReference>
<gene>
    <name evidence="2" type="ORF">STCU_05768</name>
</gene>
<dbReference type="InterPro" id="IPR001683">
    <property type="entry name" value="PX_dom"/>
</dbReference>
<dbReference type="PROSITE" id="PS50195">
    <property type="entry name" value="PX"/>
    <property type="match status" value="1"/>
</dbReference>
<name>S9UF93_9TRYP</name>
<dbReference type="InterPro" id="IPR036871">
    <property type="entry name" value="PX_dom_sf"/>
</dbReference>
<evidence type="ECO:0000313" key="2">
    <source>
        <dbReference type="EMBL" id="EPY27404.1"/>
    </source>
</evidence>
<dbReference type="InterPro" id="IPR027267">
    <property type="entry name" value="AH/BAR_dom_sf"/>
</dbReference>
<dbReference type="PANTHER" id="PTHR10555">
    <property type="entry name" value="SORTING NEXIN"/>
    <property type="match status" value="1"/>
</dbReference>
<reference evidence="2 3" key="1">
    <citation type="journal article" date="2013" name="PLoS ONE">
        <title>Predicting the Proteins of Angomonas deanei, Strigomonas culicis and Their Respective Endosymbionts Reveals New Aspects of the Trypanosomatidae Family.</title>
        <authorList>
            <person name="Motta M.C."/>
            <person name="Martins A.C."/>
            <person name="de Souza S.S."/>
            <person name="Catta-Preta C.M."/>
            <person name="Silva R."/>
            <person name="Klein C.C."/>
            <person name="de Almeida L.G."/>
            <person name="de Lima Cunha O."/>
            <person name="Ciapina L.P."/>
            <person name="Brocchi M."/>
            <person name="Colabardini A.C."/>
            <person name="de Araujo Lima B."/>
            <person name="Machado C.R."/>
            <person name="de Almeida Soares C.M."/>
            <person name="Probst C.M."/>
            <person name="de Menezes C.B."/>
            <person name="Thompson C.E."/>
            <person name="Bartholomeu D.C."/>
            <person name="Gradia D.F."/>
            <person name="Pavoni D.P."/>
            <person name="Grisard E.C."/>
            <person name="Fantinatti-Garboggini F."/>
            <person name="Marchini F.K."/>
            <person name="Rodrigues-Luiz G.F."/>
            <person name="Wagner G."/>
            <person name="Goldman G.H."/>
            <person name="Fietto J.L."/>
            <person name="Elias M.C."/>
            <person name="Goldman M.H."/>
            <person name="Sagot M.F."/>
            <person name="Pereira M."/>
            <person name="Stoco P.H."/>
            <person name="de Mendonca-Neto R.P."/>
            <person name="Teixeira S.M."/>
            <person name="Maciel T.E."/>
            <person name="de Oliveira Mendes T.A."/>
            <person name="Urmenyi T.P."/>
            <person name="de Souza W."/>
            <person name="Schenkman S."/>
            <person name="de Vasconcelos A.T."/>
        </authorList>
    </citation>
    <scope>NUCLEOTIDE SEQUENCE [LARGE SCALE GENOMIC DNA]</scope>
</reference>
<dbReference type="OrthoDB" id="271164at2759"/>
<dbReference type="Gene3D" id="1.20.1270.60">
    <property type="entry name" value="Arfaptin homology (AH) domain/BAR domain"/>
    <property type="match status" value="1"/>
</dbReference>
<protein>
    <submittedName>
        <fullName evidence="2">Phosphoinositide-binding protein</fullName>
    </submittedName>
</protein>